<sequence>MDLELLRRVGFFCALWTLQCCAAVLGAISRDAIFLRYYAASSVAALTLALSLSTAYALTLATQLVDKLAARPSLPFWLVRHLFYCTCGWKCRRNG</sequence>
<dbReference type="EMBL" id="RCML01000035">
    <property type="protein sequence ID" value="KAG2996592.1"/>
    <property type="molecule type" value="Genomic_DNA"/>
</dbReference>
<dbReference type="VEuPathDB" id="FungiDB:PC110_g5823"/>
<evidence type="ECO:0000256" key="1">
    <source>
        <dbReference type="SAM" id="Phobius"/>
    </source>
</evidence>
<evidence type="ECO:0000313" key="5">
    <source>
        <dbReference type="Proteomes" id="UP000774804"/>
    </source>
</evidence>
<reference evidence="3" key="1">
    <citation type="submission" date="2018-10" db="EMBL/GenBank/DDBJ databases">
        <title>Effector identification in a new, highly contiguous assembly of the strawberry crown rot pathogen Phytophthora cactorum.</title>
        <authorList>
            <person name="Armitage A.D."/>
            <person name="Nellist C.F."/>
            <person name="Bates H."/>
            <person name="Vickerstaff R.J."/>
            <person name="Harrison R.J."/>
        </authorList>
    </citation>
    <scope>NUCLEOTIDE SEQUENCE</scope>
    <source>
        <strain evidence="2">15-7</strain>
        <strain evidence="3">4032</strain>
        <strain evidence="4">P415</strain>
    </source>
</reference>
<dbReference type="AlphaFoldDB" id="A0A8T1DJ43"/>
<keyword evidence="1" id="KW-0472">Membrane</keyword>
<evidence type="ECO:0000313" key="2">
    <source>
        <dbReference type="EMBL" id="KAG2866384.1"/>
    </source>
</evidence>
<dbReference type="EMBL" id="RCMG01000041">
    <property type="protein sequence ID" value="KAG2866384.1"/>
    <property type="molecule type" value="Genomic_DNA"/>
</dbReference>
<dbReference type="Proteomes" id="UP000774804">
    <property type="component" value="Unassembled WGS sequence"/>
</dbReference>
<dbReference type="EMBL" id="RCMI01000034">
    <property type="protein sequence ID" value="KAG2940756.1"/>
    <property type="molecule type" value="Genomic_DNA"/>
</dbReference>
<organism evidence="3 5">
    <name type="scientific">Phytophthora cactorum</name>
    <dbReference type="NCBI Taxonomy" id="29920"/>
    <lineage>
        <taxon>Eukaryota</taxon>
        <taxon>Sar</taxon>
        <taxon>Stramenopiles</taxon>
        <taxon>Oomycota</taxon>
        <taxon>Peronosporomycetes</taxon>
        <taxon>Peronosporales</taxon>
        <taxon>Peronosporaceae</taxon>
        <taxon>Phytophthora</taxon>
    </lineage>
</organism>
<dbReference type="Proteomes" id="UP000735874">
    <property type="component" value="Unassembled WGS sequence"/>
</dbReference>
<keyword evidence="1" id="KW-0812">Transmembrane</keyword>
<keyword evidence="1" id="KW-1133">Transmembrane helix</keyword>
<protein>
    <submittedName>
        <fullName evidence="3">Uncharacterized protein</fullName>
    </submittedName>
</protein>
<feature type="transmembrane region" description="Helical" evidence="1">
    <location>
        <begin position="36"/>
        <end position="58"/>
    </location>
</feature>
<gene>
    <name evidence="2" type="ORF">PC113_g2932</name>
    <name evidence="3" type="ORF">PC115_g2416</name>
    <name evidence="4" type="ORF">PC118_g2430</name>
</gene>
<proteinExistence type="predicted"/>
<accession>A0A8T1DJ43</accession>
<name>A0A8T1DJ43_9STRA</name>
<evidence type="ECO:0000313" key="3">
    <source>
        <dbReference type="EMBL" id="KAG2940756.1"/>
    </source>
</evidence>
<dbReference type="Proteomes" id="UP000697107">
    <property type="component" value="Unassembled WGS sequence"/>
</dbReference>
<comment type="caution">
    <text evidence="3">The sequence shown here is derived from an EMBL/GenBank/DDBJ whole genome shotgun (WGS) entry which is preliminary data.</text>
</comment>
<evidence type="ECO:0000313" key="4">
    <source>
        <dbReference type="EMBL" id="KAG2996592.1"/>
    </source>
</evidence>